<organism evidence="2">
    <name type="scientific">marine sediment metagenome</name>
    <dbReference type="NCBI Taxonomy" id="412755"/>
    <lineage>
        <taxon>unclassified sequences</taxon>
        <taxon>metagenomes</taxon>
        <taxon>ecological metagenomes</taxon>
    </lineage>
</organism>
<proteinExistence type="predicted"/>
<feature type="domain" description="C2H2-type" evidence="1">
    <location>
        <begin position="37"/>
        <end position="65"/>
    </location>
</feature>
<dbReference type="PROSITE" id="PS00028">
    <property type="entry name" value="ZINC_FINGER_C2H2_1"/>
    <property type="match status" value="2"/>
</dbReference>
<reference evidence="2" key="1">
    <citation type="journal article" date="2014" name="Front. Microbiol.">
        <title>High frequency of phylogenetically diverse reductive dehalogenase-homologous genes in deep subseafloor sedimentary metagenomes.</title>
        <authorList>
            <person name="Kawai M."/>
            <person name="Futagami T."/>
            <person name="Toyoda A."/>
            <person name="Takaki Y."/>
            <person name="Nishi S."/>
            <person name="Hori S."/>
            <person name="Arai W."/>
            <person name="Tsubouchi T."/>
            <person name="Morono Y."/>
            <person name="Uchiyama I."/>
            <person name="Ito T."/>
            <person name="Fujiyama A."/>
            <person name="Inagaki F."/>
            <person name="Takami H."/>
        </authorList>
    </citation>
    <scope>NUCLEOTIDE SEQUENCE</scope>
    <source>
        <strain evidence="2">Expedition CK06-06</strain>
    </source>
</reference>
<dbReference type="InterPro" id="IPR013087">
    <property type="entry name" value="Znf_C2H2_type"/>
</dbReference>
<dbReference type="PROSITE" id="PS50157">
    <property type="entry name" value="ZINC_FINGER_C2H2_2"/>
    <property type="match status" value="2"/>
</dbReference>
<name>X1J663_9ZZZZ</name>
<dbReference type="EMBL" id="BARU01040306">
    <property type="protein sequence ID" value="GAH76995.1"/>
    <property type="molecule type" value="Genomic_DNA"/>
</dbReference>
<protein>
    <recommendedName>
        <fullName evidence="1">C2H2-type domain-containing protein</fullName>
    </recommendedName>
</protein>
<evidence type="ECO:0000313" key="2">
    <source>
        <dbReference type="EMBL" id="GAH76995.1"/>
    </source>
</evidence>
<dbReference type="Gene3D" id="3.30.160.60">
    <property type="entry name" value="Classic Zinc Finger"/>
    <property type="match status" value="2"/>
</dbReference>
<dbReference type="SUPFAM" id="SSF57667">
    <property type="entry name" value="beta-beta-alpha zinc fingers"/>
    <property type="match status" value="1"/>
</dbReference>
<dbReference type="AlphaFoldDB" id="X1J663"/>
<dbReference type="SMART" id="SM00355">
    <property type="entry name" value="ZnF_C2H2"/>
    <property type="match status" value="2"/>
</dbReference>
<gene>
    <name evidence="2" type="ORF">S03H2_62333</name>
</gene>
<dbReference type="InterPro" id="IPR036236">
    <property type="entry name" value="Znf_C2H2_sf"/>
</dbReference>
<feature type="domain" description="C2H2-type" evidence="1">
    <location>
        <begin position="64"/>
        <end position="92"/>
    </location>
</feature>
<comment type="caution">
    <text evidence="2">The sequence shown here is derived from an EMBL/GenBank/DDBJ whole genome shotgun (WGS) entry which is preliminary data.</text>
</comment>
<dbReference type="Pfam" id="PF13894">
    <property type="entry name" value="zf-C2H2_4"/>
    <property type="match status" value="2"/>
</dbReference>
<sequence length="99" mass="10681">MQEERISPALVIIPVGLAGLGILAVAALAWAAPPEEYICPHCGAAFATYQELADHIQAQHPGAYVCLYCGAPFDTYEELVAHVTSVHPGERIPIDIIWE</sequence>
<accession>X1J663</accession>
<evidence type="ECO:0000259" key="1">
    <source>
        <dbReference type="PROSITE" id="PS50157"/>
    </source>
</evidence>